<reference evidence="2" key="1">
    <citation type="submission" date="2018-04" db="EMBL/GenBank/DDBJ databases">
        <authorList>
            <person name="Go L.Y."/>
            <person name="Mitchell J.A."/>
        </authorList>
    </citation>
    <scope>NUCLEOTIDE SEQUENCE</scope>
    <source>
        <strain evidence="2">WBAD</strain>
    </source>
</reference>
<evidence type="ECO:0000313" key="2">
    <source>
        <dbReference type="EMBL" id="SPP33559.1"/>
    </source>
</evidence>
<feature type="domain" description="Transposase DDE" evidence="1">
    <location>
        <begin position="3"/>
        <end position="119"/>
    </location>
</feature>
<evidence type="ECO:0000259" key="1">
    <source>
        <dbReference type="Pfam" id="PF13612"/>
    </source>
</evidence>
<dbReference type="InterPro" id="IPR025668">
    <property type="entry name" value="Tnp_DDE_dom"/>
</dbReference>
<dbReference type="Pfam" id="PF13612">
    <property type="entry name" value="DDE_Tnp_1_3"/>
    <property type="match status" value="1"/>
</dbReference>
<protein>
    <recommendedName>
        <fullName evidence="1">Transposase DDE domain-containing protein</fullName>
    </recommendedName>
</protein>
<organism evidence="2">
    <name type="scientific">Wolbachia endosymbiont of Aleurodicus dispersus</name>
    <dbReference type="NCBI Taxonomy" id="1288877"/>
    <lineage>
        <taxon>Bacteria</taxon>
        <taxon>Pseudomonadati</taxon>
        <taxon>Pseudomonadota</taxon>
        <taxon>Alphaproteobacteria</taxon>
        <taxon>Rickettsiales</taxon>
        <taxon>Anaplasmataceae</taxon>
        <taxon>Wolbachieae</taxon>
        <taxon>Wolbachia</taxon>
    </lineage>
</organism>
<accession>A0A3B0JEG4</accession>
<dbReference type="AlphaFoldDB" id="A0A3B0JEG4"/>
<gene>
    <name evidence="2" type="ORF">WBAD_1244</name>
</gene>
<dbReference type="NCBIfam" id="NF033520">
    <property type="entry name" value="transpos_IS982"/>
    <property type="match status" value="1"/>
</dbReference>
<name>A0A3B0JEG4_9RICK</name>
<proteinExistence type="predicted"/>
<dbReference type="EMBL" id="OUNE01000224">
    <property type="protein sequence ID" value="SPP33559.1"/>
    <property type="molecule type" value="Genomic_DNA"/>
</dbReference>
<sequence>MGFKELANIGKTIYGWFLGFKLHLVINEIGEVQAITLTKGNVDDRKPLPILTKRLTGLLFGDKGYIKKELFERLFDRGLKLVTKVKKGMKNVLITLKEKILLRKRSIIETVFGCLKNKFELTPQIANKFYGTYFSTLISYSMQSKKPSISKLYCFS</sequence>